<comment type="caution">
    <text evidence="3">The sequence shown here is derived from an EMBL/GenBank/DDBJ whole genome shotgun (WGS) entry which is preliminary data.</text>
</comment>
<protein>
    <recommendedName>
        <fullName evidence="2">Phage tail protein C-terminal domain-containing protein</fullName>
    </recommendedName>
</protein>
<dbReference type="Pfam" id="PF25670">
    <property type="entry name" value="Phage_tail_C_2"/>
    <property type="match status" value="1"/>
</dbReference>
<dbReference type="EMBL" id="CBSX010000107">
    <property type="protein sequence ID" value="CDH05590.1"/>
    <property type="molecule type" value="Genomic_DNA"/>
</dbReference>
<organism evidence="3">
    <name type="scientific">Xenorhabdus bovienii str. oregonense</name>
    <dbReference type="NCBI Taxonomy" id="1398202"/>
    <lineage>
        <taxon>Bacteria</taxon>
        <taxon>Pseudomonadati</taxon>
        <taxon>Pseudomonadota</taxon>
        <taxon>Gammaproteobacteria</taxon>
        <taxon>Enterobacterales</taxon>
        <taxon>Morganellaceae</taxon>
        <taxon>Xenorhabdus</taxon>
    </lineage>
</organism>
<feature type="region of interest" description="Disordered" evidence="1">
    <location>
        <begin position="58"/>
        <end position="78"/>
    </location>
</feature>
<evidence type="ECO:0000259" key="2">
    <source>
        <dbReference type="Pfam" id="PF25670"/>
    </source>
</evidence>
<reference evidence="3" key="1">
    <citation type="submission" date="2013-07" db="EMBL/GenBank/DDBJ databases">
        <title>Sub-species coevolution in mutualistic symbiosis.</title>
        <authorList>
            <person name="Murfin K."/>
            <person name="Klassen J."/>
            <person name="Lee M."/>
            <person name="Forst S."/>
            <person name="Stock P."/>
            <person name="Goodrich-Blair H."/>
        </authorList>
    </citation>
    <scope>NUCLEOTIDE SEQUENCE [LARGE SCALE GENOMIC DNA]</scope>
    <source>
        <strain evidence="3">Oregonense</strain>
    </source>
</reference>
<proteinExistence type="predicted"/>
<name>A0A077P3G9_XENBV</name>
<accession>A0A077P3G9</accession>
<dbReference type="Proteomes" id="UP000028483">
    <property type="component" value="Unassembled WGS sequence"/>
</dbReference>
<dbReference type="HOGENOM" id="CLU_2426281_0_0_6"/>
<dbReference type="InterPro" id="IPR058008">
    <property type="entry name" value="Gp26_C"/>
</dbReference>
<evidence type="ECO:0000313" key="3">
    <source>
        <dbReference type="EMBL" id="CDH05590.1"/>
    </source>
</evidence>
<gene>
    <name evidence="3" type="ORF">XBO1_1950031</name>
</gene>
<evidence type="ECO:0000256" key="1">
    <source>
        <dbReference type="SAM" id="MobiDB-lite"/>
    </source>
</evidence>
<dbReference type="AlphaFoldDB" id="A0A077P3G9"/>
<feature type="domain" description="Phage tail protein C-terminal" evidence="2">
    <location>
        <begin position="3"/>
        <end position="52"/>
    </location>
</feature>
<sequence>MLPDGAIKIMTYHREHTNAPEFAKNVRQGYSDGDLIDIPAGRSISVRVQMPEDSIWNQKQVVTSDPQQEHSATSTVNK</sequence>